<accession>A0AAU9DIH2</accession>
<reference evidence="1 2" key="1">
    <citation type="journal article" date="2023" name="Microbiol. Spectr.">
        <title>Symbiosis of Carpenter Bees with Uncharacterized Lactic Acid Bacteria Showing NAD Auxotrophy.</title>
        <authorList>
            <person name="Kawasaki S."/>
            <person name="Ozawa K."/>
            <person name="Mori T."/>
            <person name="Yamamoto A."/>
            <person name="Ito M."/>
            <person name="Ohkuma M."/>
            <person name="Sakamoto M."/>
            <person name="Matsutani M."/>
        </authorList>
    </citation>
    <scope>NUCLEOTIDE SEQUENCE [LARGE SCALE GENOMIC DNA]</scope>
    <source>
        <strain evidence="1 2">XA3</strain>
    </source>
</reference>
<sequence>MKVTDNRNVRAGKNWRIEAAVTNPLKHATDPTKVINGDPLYYHDTISGTATHLSSTAQVLYNETGTSAYQDVKNYPWDLRFKANPSNIPKAGKYNATVTFTLVNATP</sequence>
<gene>
    <name evidence="1" type="ORF">XA3_06270</name>
</gene>
<evidence type="ECO:0008006" key="3">
    <source>
        <dbReference type="Google" id="ProtNLM"/>
    </source>
</evidence>
<evidence type="ECO:0000313" key="1">
    <source>
        <dbReference type="EMBL" id="BDR58186.1"/>
    </source>
</evidence>
<proteinExistence type="predicted"/>
<keyword evidence="2" id="KW-1185">Reference proteome</keyword>
<dbReference type="KEGG" id="xap:XA3_06270"/>
<name>A0AAU9DIH2_9LACO</name>
<protein>
    <recommendedName>
        <fullName evidence="3">WxL domain-containing protein</fullName>
    </recommendedName>
</protein>
<dbReference type="Proteomes" id="UP001321861">
    <property type="component" value="Chromosome"/>
</dbReference>
<dbReference type="EMBL" id="AP026802">
    <property type="protein sequence ID" value="BDR58186.1"/>
    <property type="molecule type" value="Genomic_DNA"/>
</dbReference>
<dbReference type="AlphaFoldDB" id="A0AAU9DIH2"/>
<evidence type="ECO:0000313" key="2">
    <source>
        <dbReference type="Proteomes" id="UP001321861"/>
    </source>
</evidence>
<organism evidence="1 2">
    <name type="scientific">Xylocopilactobacillus apicola</name>
    <dbReference type="NCBI Taxonomy" id="2932184"/>
    <lineage>
        <taxon>Bacteria</taxon>
        <taxon>Bacillati</taxon>
        <taxon>Bacillota</taxon>
        <taxon>Bacilli</taxon>
        <taxon>Lactobacillales</taxon>
        <taxon>Lactobacillaceae</taxon>
        <taxon>Xylocopilactobacillus</taxon>
    </lineage>
</organism>